<dbReference type="AlphaFoldDB" id="A0A2K9NPZ6"/>
<dbReference type="InterPro" id="IPR011006">
    <property type="entry name" value="CheY-like_superfamily"/>
</dbReference>
<dbReference type="EMBL" id="CP025704">
    <property type="protein sequence ID" value="AUN97577.1"/>
    <property type="molecule type" value="Genomic_DNA"/>
</dbReference>
<sequence length="352" mass="39805">MEKILLIVDDSKEIIDVVTTILGDLFDKILTAGSVPEAQKILEESVASMIVLDINLEGRNGAEIVKFLVDNPDNKNNGCPVIILSGIINPQFAERFGSRFAGVVMKPFDHAKLYEMVKAISEGKTVEPEPVYDDLPEVKCELPFPIPQLEQRVHKIMDQVKKNTKLKQLFAELKIDRSGDNYIMSHIGMLINIATGISIKMEWNTEKTLEKFVYAAYLHDMALSERPDLAKIKGGYFELELLKEKLSPQDFKLVLEHPNIAAKKIDELKEIPPDVGMIVRQHHELPKENGYPNKLAYNKITPLATVFIVSHDLTHFILDNPKWTMKDYMAKAKMKFKGPHFAKVLSALNDLA</sequence>
<dbReference type="RefSeq" id="WP_102242872.1">
    <property type="nucleotide sequence ID" value="NZ_CP025704.1"/>
</dbReference>
<dbReference type="InterPro" id="IPR052020">
    <property type="entry name" value="Cyclic_di-GMP/3'3'-cGAMP_PDE"/>
</dbReference>
<dbReference type="GO" id="GO:0000160">
    <property type="term" value="P:phosphorelay signal transduction system"/>
    <property type="evidence" value="ECO:0007669"/>
    <property type="project" value="InterPro"/>
</dbReference>
<dbReference type="CDD" id="cd00156">
    <property type="entry name" value="REC"/>
    <property type="match status" value="1"/>
</dbReference>
<dbReference type="KEGG" id="bsto:C0V70_05505"/>
<keyword evidence="2" id="KW-1185">Reference proteome</keyword>
<dbReference type="Gene3D" id="3.40.50.2300">
    <property type="match status" value="1"/>
</dbReference>
<dbReference type="PANTHER" id="PTHR45228">
    <property type="entry name" value="CYCLIC DI-GMP PHOSPHODIESTERASE TM_0186-RELATED"/>
    <property type="match status" value="1"/>
</dbReference>
<dbReference type="SMART" id="SM00448">
    <property type="entry name" value="REC"/>
    <property type="match status" value="1"/>
</dbReference>
<reference evidence="1 2" key="1">
    <citation type="submission" date="2018-01" db="EMBL/GenBank/DDBJ databases">
        <title>Complete genome sequence of Bacteriovorax stolpii DSM12778.</title>
        <authorList>
            <person name="Tang B."/>
            <person name="Chang J."/>
        </authorList>
    </citation>
    <scope>NUCLEOTIDE SEQUENCE [LARGE SCALE GENOMIC DNA]</scope>
    <source>
        <strain evidence="1 2">DSM 12778</strain>
    </source>
</reference>
<protein>
    <submittedName>
        <fullName evidence="1">Uncharacterized protein</fullName>
    </submittedName>
</protein>
<accession>A0A2K9NPZ6</accession>
<evidence type="ECO:0000313" key="2">
    <source>
        <dbReference type="Proteomes" id="UP000235584"/>
    </source>
</evidence>
<dbReference type="SUPFAM" id="SSF52172">
    <property type="entry name" value="CheY-like"/>
    <property type="match status" value="1"/>
</dbReference>
<dbReference type="Proteomes" id="UP000235584">
    <property type="component" value="Chromosome"/>
</dbReference>
<dbReference type="Gene3D" id="1.10.3210.10">
    <property type="entry name" value="Hypothetical protein af1432"/>
    <property type="match status" value="1"/>
</dbReference>
<name>A0A2K9NPZ6_BACTC</name>
<dbReference type="InterPro" id="IPR001789">
    <property type="entry name" value="Sig_transdc_resp-reg_receiver"/>
</dbReference>
<dbReference type="SUPFAM" id="SSF109604">
    <property type="entry name" value="HD-domain/PDEase-like"/>
    <property type="match status" value="1"/>
</dbReference>
<dbReference type="PANTHER" id="PTHR45228:SF4">
    <property type="entry name" value="LIPOPROTEIN"/>
    <property type="match status" value="1"/>
</dbReference>
<gene>
    <name evidence="1" type="ORF">C0V70_05505</name>
</gene>
<dbReference type="Pfam" id="PF13487">
    <property type="entry name" value="HD_5"/>
    <property type="match status" value="1"/>
</dbReference>
<proteinExistence type="predicted"/>
<evidence type="ECO:0000313" key="1">
    <source>
        <dbReference type="EMBL" id="AUN97577.1"/>
    </source>
</evidence>
<organism evidence="1 2">
    <name type="scientific">Bacteriovorax stolpii</name>
    <name type="common">Bdellovibrio stolpii</name>
    <dbReference type="NCBI Taxonomy" id="960"/>
    <lineage>
        <taxon>Bacteria</taxon>
        <taxon>Pseudomonadati</taxon>
        <taxon>Bdellovibrionota</taxon>
        <taxon>Bacteriovoracia</taxon>
        <taxon>Bacteriovoracales</taxon>
        <taxon>Bacteriovoracaceae</taxon>
        <taxon>Bacteriovorax</taxon>
    </lineage>
</organism>
<dbReference type="Pfam" id="PF00072">
    <property type="entry name" value="Response_reg"/>
    <property type="match status" value="1"/>
</dbReference>
<dbReference type="PROSITE" id="PS50110">
    <property type="entry name" value="RESPONSE_REGULATORY"/>
    <property type="match status" value="1"/>
</dbReference>
<dbReference type="OrthoDB" id="5288210at2"/>